<dbReference type="Gene3D" id="3.10.620.30">
    <property type="match status" value="1"/>
</dbReference>
<dbReference type="AlphaFoldDB" id="A0A7X0JTH2"/>
<comment type="caution">
    <text evidence="2">The sequence shown here is derived from an EMBL/GenBank/DDBJ whole genome shotgun (WGS) entry which is preliminary data.</text>
</comment>
<accession>A0A7X0JTH2</accession>
<keyword evidence="3" id="KW-1185">Reference proteome</keyword>
<dbReference type="InParanoid" id="A0A7X0JTH2"/>
<dbReference type="GO" id="GO:0008233">
    <property type="term" value="F:peptidase activity"/>
    <property type="evidence" value="ECO:0007669"/>
    <property type="project" value="UniProtKB-KW"/>
</dbReference>
<name>A0A7X0JTH2_9GAMM</name>
<evidence type="ECO:0000313" key="2">
    <source>
        <dbReference type="EMBL" id="MBB6521423.1"/>
    </source>
</evidence>
<sequence length="216" mass="24917">MQEYLQATDFIESEHPSVLAFVEQHVKGDDESSKVLSLYYAVRDEIFYDPFTADLQREGFKASHLLDVKRGWCVPKAILLAACCRAIGVQARLGFADVSNHLSTEKMRQAMETDVFYWHGYTSIYLQGKWVKATPAFNIELCTKFGLKPLEFNGVDDSLYHEFDQAGNKHMEYLNERGEYADLPYDQLIADFQKYYPKMSALYGLSFDEEVDLEVR</sequence>
<protein>
    <submittedName>
        <fullName evidence="2">Transglutaminase-like putative cysteine protease</fullName>
    </submittedName>
</protein>
<dbReference type="Proteomes" id="UP000528457">
    <property type="component" value="Unassembled WGS sequence"/>
</dbReference>
<reference evidence="2 3" key="1">
    <citation type="submission" date="2020-08" db="EMBL/GenBank/DDBJ databases">
        <title>Genomic Encyclopedia of Type Strains, Phase IV (KMG-IV): sequencing the most valuable type-strain genomes for metagenomic binning, comparative biology and taxonomic classification.</title>
        <authorList>
            <person name="Goeker M."/>
        </authorList>
    </citation>
    <scope>NUCLEOTIDE SEQUENCE [LARGE SCALE GENOMIC DNA]</scope>
    <source>
        <strain evidence="2 3">DSM 22368</strain>
    </source>
</reference>
<keyword evidence="2" id="KW-0378">Hydrolase</keyword>
<organism evidence="2 3">
    <name type="scientific">Pseudoteredinibacter isoporae</name>
    <dbReference type="NCBI Taxonomy" id="570281"/>
    <lineage>
        <taxon>Bacteria</taxon>
        <taxon>Pseudomonadati</taxon>
        <taxon>Pseudomonadota</taxon>
        <taxon>Gammaproteobacteria</taxon>
        <taxon>Cellvibrionales</taxon>
        <taxon>Cellvibrionaceae</taxon>
        <taxon>Pseudoteredinibacter</taxon>
    </lineage>
</organism>
<dbReference type="EMBL" id="JACHHT010000001">
    <property type="protein sequence ID" value="MBB6521423.1"/>
    <property type="molecule type" value="Genomic_DNA"/>
</dbReference>
<dbReference type="InterPro" id="IPR038765">
    <property type="entry name" value="Papain-like_cys_pep_sf"/>
</dbReference>
<dbReference type="SUPFAM" id="SSF54001">
    <property type="entry name" value="Cysteine proteinases"/>
    <property type="match status" value="1"/>
</dbReference>
<evidence type="ECO:0000259" key="1">
    <source>
        <dbReference type="Pfam" id="PF01841"/>
    </source>
</evidence>
<dbReference type="InterPro" id="IPR002931">
    <property type="entry name" value="Transglutaminase-like"/>
</dbReference>
<dbReference type="PANTHER" id="PTHR33490">
    <property type="entry name" value="BLR5614 PROTEIN-RELATED"/>
    <property type="match status" value="1"/>
</dbReference>
<keyword evidence="2" id="KW-0645">Protease</keyword>
<feature type="domain" description="Transglutaminase-like" evidence="1">
    <location>
        <begin position="27"/>
        <end position="135"/>
    </location>
</feature>
<gene>
    <name evidence="2" type="ORF">HNR48_001701</name>
</gene>
<dbReference type="RefSeq" id="WP_166848520.1">
    <property type="nucleotide sequence ID" value="NZ_JAAONY010000001.1"/>
</dbReference>
<dbReference type="Pfam" id="PF01841">
    <property type="entry name" value="Transglut_core"/>
    <property type="match status" value="1"/>
</dbReference>
<evidence type="ECO:0000313" key="3">
    <source>
        <dbReference type="Proteomes" id="UP000528457"/>
    </source>
</evidence>
<proteinExistence type="predicted"/>
<dbReference type="GO" id="GO:0006508">
    <property type="term" value="P:proteolysis"/>
    <property type="evidence" value="ECO:0007669"/>
    <property type="project" value="UniProtKB-KW"/>
</dbReference>
<dbReference type="PANTHER" id="PTHR33490:SF3">
    <property type="entry name" value="CONSERVED INTEGRAL MEMBRANE PROTEIN"/>
    <property type="match status" value="1"/>
</dbReference>